<dbReference type="Proteomes" id="UP000095282">
    <property type="component" value="Unplaced"/>
</dbReference>
<evidence type="ECO:0000313" key="1">
    <source>
        <dbReference type="Proteomes" id="UP000095282"/>
    </source>
</evidence>
<dbReference type="AlphaFoldDB" id="A0A1I7UQY8"/>
<organism evidence="1 2">
    <name type="scientific">Caenorhabditis tropicalis</name>
    <dbReference type="NCBI Taxonomy" id="1561998"/>
    <lineage>
        <taxon>Eukaryota</taxon>
        <taxon>Metazoa</taxon>
        <taxon>Ecdysozoa</taxon>
        <taxon>Nematoda</taxon>
        <taxon>Chromadorea</taxon>
        <taxon>Rhabditida</taxon>
        <taxon>Rhabditina</taxon>
        <taxon>Rhabditomorpha</taxon>
        <taxon>Rhabditoidea</taxon>
        <taxon>Rhabditidae</taxon>
        <taxon>Peloderinae</taxon>
        <taxon>Caenorhabditis</taxon>
    </lineage>
</organism>
<accession>A0A1I7UQY8</accession>
<keyword evidence="1" id="KW-1185">Reference proteome</keyword>
<reference evidence="2" key="1">
    <citation type="submission" date="2016-11" db="UniProtKB">
        <authorList>
            <consortium name="WormBaseParasite"/>
        </authorList>
    </citation>
    <scope>IDENTIFICATION</scope>
</reference>
<proteinExistence type="predicted"/>
<name>A0A1I7UQY8_9PELO</name>
<evidence type="ECO:0000313" key="2">
    <source>
        <dbReference type="WBParaSite" id="Csp11.Scaffold630.g18466.t1"/>
    </source>
</evidence>
<dbReference type="WBParaSite" id="Csp11.Scaffold630.g18466.t1">
    <property type="protein sequence ID" value="Csp11.Scaffold630.g18466.t1"/>
    <property type="gene ID" value="Csp11.Scaffold630.g18466"/>
</dbReference>
<sequence length="91" mass="11000">MKHFRVKVMTMDHQLLINGIEVVERDRSLRRSYTHPSRKLMDQFKFKGGSDIRSISGKRATFQQDPKLTWVYRGEVRERRVRSFQMVVWDD</sequence>
<protein>
    <submittedName>
        <fullName evidence="2">Reverse transcriptase domain-containing protein</fullName>
    </submittedName>
</protein>